<sequence length="707" mass="79640">MDKHLIKLLDMFGFRVLLITILFITGLLQFFIMFGNVRGDTYDVQPFQLAPETIRAVKTVEDTEKTEKERQAAVDAVESVYVFDEEIVDHRVALIETIYEIILDVRKEISGNGTRILLKEEQIQLLQDKLKEITESQTSLRFTDEHLWTFITVDEKELSKAHTTLIQLVKDTLSVPIRKENVTSVRNELESKIRAHESISNSLIPPLVILGRVAVVETETLDEEKTEELKQRARQAVEPTRILQGQIIVQEGELIDREKYRQLELLGMTNNKASIKPVLGLAILVILQMTFLYFLFDKLNIDVQKKRKQVVATVIVYLFSIGFMELINLLDDFEVQIAFLFPSALTTMLVSLLASHKVASLVTLLTAASAGVIFQEGYSAVLQMEIALYILLGGYACIYFMKSIENRSDILKGCGIVVIINILFIAFYLLMSQSHYEPLELLFYGVAAVVSGLLSGALTMGLLPFFESAFGILSTMKLIELSNPNHPLLKKILTETPGTYHHSIMVANLAEAACEAIGADGLLARVGSYYHDIGKTRRPAFFVENQMSGINPHDSLPPERSAEIIIAHTNDGAEILQKHKMPQEIIDIALQHHGTSSLKYFLHKAKEQGVVKDESIFHYPGPKPQTKEIAVISIADSVEAAARSMKQPNAEKIRNLVQSIIKNKLEEQQFDECDISIKELKIIEKVLCETLNGTFHSRIEYPKEDKN</sequence>
<protein>
    <recommendedName>
        <fullName evidence="2">HD/PDEase domain-containing protein</fullName>
    </recommendedName>
</protein>
<reference evidence="3 4" key="1">
    <citation type="submission" date="2020-08" db="EMBL/GenBank/DDBJ databases">
        <title>Genomic Encyclopedia of Type Strains, Phase IV (KMG-IV): sequencing the most valuable type-strain genomes for metagenomic binning, comparative biology and taxonomic classification.</title>
        <authorList>
            <person name="Goeker M."/>
        </authorList>
    </citation>
    <scope>NUCLEOTIDE SEQUENCE [LARGE SCALE GENOMIC DNA]</scope>
    <source>
        <strain evidence="3 4">DSM 10633</strain>
    </source>
</reference>
<dbReference type="Pfam" id="PF07698">
    <property type="entry name" value="7TM-7TMR_HD"/>
    <property type="match status" value="1"/>
</dbReference>
<dbReference type="RefSeq" id="WP_168412327.1">
    <property type="nucleotide sequence ID" value="NZ_JAAXPW010000014.1"/>
</dbReference>
<organism evidence="3 4">
    <name type="scientific">Ureibacillus thermosphaericus</name>
    <dbReference type="NCBI Taxonomy" id="51173"/>
    <lineage>
        <taxon>Bacteria</taxon>
        <taxon>Bacillati</taxon>
        <taxon>Bacillota</taxon>
        <taxon>Bacilli</taxon>
        <taxon>Bacillales</taxon>
        <taxon>Caryophanaceae</taxon>
        <taxon>Ureibacillus</taxon>
    </lineage>
</organism>
<dbReference type="EMBL" id="JACHGZ010000035">
    <property type="protein sequence ID" value="MBB5150036.1"/>
    <property type="molecule type" value="Genomic_DNA"/>
</dbReference>
<dbReference type="Pfam" id="PF01966">
    <property type="entry name" value="HD"/>
    <property type="match status" value="1"/>
</dbReference>
<evidence type="ECO:0000259" key="2">
    <source>
        <dbReference type="SMART" id="SM00471"/>
    </source>
</evidence>
<name>A0A840Q4X7_URETH</name>
<keyword evidence="1" id="KW-0472">Membrane</keyword>
<feature type="domain" description="HD/PDEase" evidence="2">
    <location>
        <begin position="495"/>
        <end position="650"/>
    </location>
</feature>
<dbReference type="InterPro" id="IPR011621">
    <property type="entry name" value="Metal-dep_PHydrolase_7TM_intra"/>
</dbReference>
<dbReference type="InterPro" id="IPR011624">
    <property type="entry name" value="Metal-dep_PHydrolase_7TM_extra"/>
</dbReference>
<dbReference type="SMART" id="SM00471">
    <property type="entry name" value="HDc"/>
    <property type="match status" value="1"/>
</dbReference>
<dbReference type="InterPro" id="IPR006675">
    <property type="entry name" value="HDIG_dom"/>
</dbReference>
<dbReference type="Proteomes" id="UP000557217">
    <property type="component" value="Unassembled WGS sequence"/>
</dbReference>
<accession>A0A840Q4X7</accession>
<feature type="transmembrane region" description="Helical" evidence="1">
    <location>
        <begin position="380"/>
        <end position="401"/>
    </location>
</feature>
<feature type="transmembrane region" description="Helical" evidence="1">
    <location>
        <begin position="443"/>
        <end position="466"/>
    </location>
</feature>
<dbReference type="InterPro" id="IPR006674">
    <property type="entry name" value="HD_domain"/>
</dbReference>
<feature type="transmembrane region" description="Helical" evidence="1">
    <location>
        <begin position="308"/>
        <end position="329"/>
    </location>
</feature>
<keyword evidence="1" id="KW-0812">Transmembrane</keyword>
<keyword evidence="4" id="KW-1185">Reference proteome</keyword>
<comment type="caution">
    <text evidence="3">The sequence shown here is derived from an EMBL/GenBank/DDBJ whole genome shotgun (WGS) entry which is preliminary data.</text>
</comment>
<feature type="transmembrane region" description="Helical" evidence="1">
    <location>
        <begin position="278"/>
        <end position="296"/>
    </location>
</feature>
<evidence type="ECO:0000313" key="3">
    <source>
        <dbReference type="EMBL" id="MBB5150036.1"/>
    </source>
</evidence>
<dbReference type="PANTHER" id="PTHR36442">
    <property type="entry name" value="CYCLIC-DI-AMP PHOSPHODIESTERASE PGPH"/>
    <property type="match status" value="1"/>
</dbReference>
<evidence type="ECO:0000313" key="4">
    <source>
        <dbReference type="Proteomes" id="UP000557217"/>
    </source>
</evidence>
<dbReference type="SUPFAM" id="SSF109604">
    <property type="entry name" value="HD-domain/PDEase-like"/>
    <property type="match status" value="1"/>
</dbReference>
<dbReference type="Pfam" id="PF07697">
    <property type="entry name" value="7TMR-HDED"/>
    <property type="match status" value="1"/>
</dbReference>
<keyword evidence="1" id="KW-1133">Transmembrane helix</keyword>
<feature type="transmembrane region" description="Helical" evidence="1">
    <location>
        <begin position="12"/>
        <end position="34"/>
    </location>
</feature>
<evidence type="ECO:0000256" key="1">
    <source>
        <dbReference type="SAM" id="Phobius"/>
    </source>
</evidence>
<dbReference type="PANTHER" id="PTHR36442:SF1">
    <property type="entry name" value="CYCLIC-DI-AMP PHOSPHODIESTERASE PGPH"/>
    <property type="match status" value="1"/>
</dbReference>
<dbReference type="InterPro" id="IPR003607">
    <property type="entry name" value="HD/PDEase_dom"/>
</dbReference>
<feature type="transmembrane region" description="Helical" evidence="1">
    <location>
        <begin position="335"/>
        <end position="353"/>
    </location>
</feature>
<dbReference type="NCBIfam" id="TIGR00277">
    <property type="entry name" value="HDIG"/>
    <property type="match status" value="1"/>
</dbReference>
<proteinExistence type="predicted"/>
<dbReference type="Gene3D" id="1.10.3210.10">
    <property type="entry name" value="Hypothetical protein af1432"/>
    <property type="match status" value="1"/>
</dbReference>
<gene>
    <name evidence="3" type="ORF">HNR36_002435</name>
</gene>
<dbReference type="InterPro" id="IPR052722">
    <property type="entry name" value="PgpH_phosphodiesterase"/>
</dbReference>
<dbReference type="AlphaFoldDB" id="A0A840Q4X7"/>
<dbReference type="CDD" id="cd00077">
    <property type="entry name" value="HDc"/>
    <property type="match status" value="1"/>
</dbReference>
<feature type="transmembrane region" description="Helical" evidence="1">
    <location>
        <begin position="413"/>
        <end position="431"/>
    </location>
</feature>